<evidence type="ECO:0000313" key="4">
    <source>
        <dbReference type="EMBL" id="GAA6500106.1"/>
    </source>
</evidence>
<dbReference type="InterPro" id="IPR036271">
    <property type="entry name" value="Tet_transcr_reg_TetR-rel_C_sf"/>
</dbReference>
<feature type="domain" description="HTH tetR-type" evidence="3">
    <location>
        <begin position="5"/>
        <end position="65"/>
    </location>
</feature>
<keyword evidence="1 2" id="KW-0238">DNA-binding</keyword>
<name>A0ABQ0BU97_9FIRM</name>
<dbReference type="PROSITE" id="PS50977">
    <property type="entry name" value="HTH_TETR_2"/>
    <property type="match status" value="1"/>
</dbReference>
<reference evidence="4 5" key="1">
    <citation type="submission" date="2024-04" db="EMBL/GenBank/DDBJ databases">
        <title>Defined microbial consortia suppress multidrug-resistant proinflammatory Enterobacteriaceae via ecological control.</title>
        <authorList>
            <person name="Furuichi M."/>
            <person name="Kawaguchi T."/>
            <person name="Pust M."/>
            <person name="Yasuma K."/>
            <person name="Plichta D."/>
            <person name="Hasegawa N."/>
            <person name="Ohya T."/>
            <person name="Bhattarai S."/>
            <person name="Sasajima S."/>
            <person name="Aoto Y."/>
            <person name="Tuganbaev T."/>
            <person name="Yaginuma M."/>
            <person name="Ueda M."/>
            <person name="Okahashi N."/>
            <person name="Amafuji K."/>
            <person name="Kiridooshi Y."/>
            <person name="Sugita K."/>
            <person name="Strazar M."/>
            <person name="Skelly A."/>
            <person name="Suda W."/>
            <person name="Hattori M."/>
            <person name="Nakamoto N."/>
            <person name="Caballero S."/>
            <person name="Norman J."/>
            <person name="Olle B."/>
            <person name="Tanoue T."/>
            <person name="Arita M."/>
            <person name="Bucci V."/>
            <person name="Atarashi K."/>
            <person name="Xavier R."/>
            <person name="Honda K."/>
        </authorList>
    </citation>
    <scope>NUCLEOTIDE SEQUENCE [LARGE SCALE GENOMIC DNA]</scope>
    <source>
        <strain evidence="5">k34-0107-D12</strain>
    </source>
</reference>
<evidence type="ECO:0000256" key="2">
    <source>
        <dbReference type="PROSITE-ProRule" id="PRU00335"/>
    </source>
</evidence>
<dbReference type="Pfam" id="PF00440">
    <property type="entry name" value="TetR_N"/>
    <property type="match status" value="1"/>
</dbReference>
<dbReference type="SUPFAM" id="SSF46689">
    <property type="entry name" value="Homeodomain-like"/>
    <property type="match status" value="1"/>
</dbReference>
<evidence type="ECO:0000259" key="3">
    <source>
        <dbReference type="PROSITE" id="PS50977"/>
    </source>
</evidence>
<protein>
    <submittedName>
        <fullName evidence="4">TetR/AcrR family transcriptional regulator</fullName>
    </submittedName>
</protein>
<evidence type="ECO:0000313" key="5">
    <source>
        <dbReference type="Proteomes" id="UP001600941"/>
    </source>
</evidence>
<comment type="caution">
    <text evidence="4">The sequence shown here is derived from an EMBL/GenBank/DDBJ whole genome shotgun (WGS) entry which is preliminary data.</text>
</comment>
<dbReference type="Gene3D" id="1.10.357.10">
    <property type="entry name" value="Tetracycline Repressor, domain 2"/>
    <property type="match status" value="1"/>
</dbReference>
<accession>A0ABQ0BU97</accession>
<dbReference type="RefSeq" id="WP_103732182.1">
    <property type="nucleotide sequence ID" value="NZ_AP031413.1"/>
</dbReference>
<dbReference type="InterPro" id="IPR001647">
    <property type="entry name" value="HTH_TetR"/>
</dbReference>
<dbReference type="InterPro" id="IPR009057">
    <property type="entry name" value="Homeodomain-like_sf"/>
</dbReference>
<keyword evidence="5" id="KW-1185">Reference proteome</keyword>
<evidence type="ECO:0000256" key="1">
    <source>
        <dbReference type="ARBA" id="ARBA00023125"/>
    </source>
</evidence>
<sequence length="195" mass="22264">MPRTQIPKEAILKAALRKLIRDGYSSLNIKSIAEEIGCSTQPISWHFGNMETLRRALAEFALNYANEKMYRGGKQGMDAFFHVGRAYIEMAFDEPNLFQYLFMNGGSGNRGIGFRQLVNTDEKKEMIQQITVDLQIPEEKTSQFFHNMIIYTHGLASYIATGQITAPKEEVWDMLKKAVFLFHEEQAQSEKGKEG</sequence>
<feature type="DNA-binding region" description="H-T-H motif" evidence="2">
    <location>
        <begin position="28"/>
        <end position="47"/>
    </location>
</feature>
<dbReference type="SUPFAM" id="SSF48498">
    <property type="entry name" value="Tetracyclin repressor-like, C-terminal domain"/>
    <property type="match status" value="1"/>
</dbReference>
<dbReference type="EMBL" id="BAABZQ010000001">
    <property type="protein sequence ID" value="GAA6500106.1"/>
    <property type="molecule type" value="Genomic_DNA"/>
</dbReference>
<dbReference type="Proteomes" id="UP001600941">
    <property type="component" value="Unassembled WGS sequence"/>
</dbReference>
<gene>
    <name evidence="4" type="ORF">K340107D12_29220</name>
</gene>
<proteinExistence type="predicted"/>
<organism evidence="4 5">
    <name type="scientific">Blautia parvula</name>
    <dbReference type="NCBI Taxonomy" id="2877527"/>
    <lineage>
        <taxon>Bacteria</taxon>
        <taxon>Bacillati</taxon>
        <taxon>Bacillota</taxon>
        <taxon>Clostridia</taxon>
        <taxon>Lachnospirales</taxon>
        <taxon>Lachnospiraceae</taxon>
        <taxon>Blautia</taxon>
    </lineage>
</organism>